<name>A0A179VGN9_9MYCO</name>
<proteinExistence type="predicted"/>
<evidence type="ECO:0008006" key="3">
    <source>
        <dbReference type="Google" id="ProtNLM"/>
    </source>
</evidence>
<reference evidence="1 2" key="1">
    <citation type="submission" date="2016-01" db="EMBL/GenBank/DDBJ databases">
        <title>Mycobacterium immunogenum strain CD11_6 genome sequencing and assembly.</title>
        <authorList>
            <person name="Kaur G."/>
            <person name="Nair G.R."/>
            <person name="Mayilraj S."/>
        </authorList>
    </citation>
    <scope>NUCLEOTIDE SEQUENCE [LARGE SCALE GENOMIC DNA]</scope>
    <source>
        <strain evidence="1 2">CD11-6</strain>
    </source>
</reference>
<organism evidence="1 2">
    <name type="scientific">Mycobacteroides immunogenum</name>
    <dbReference type="NCBI Taxonomy" id="83262"/>
    <lineage>
        <taxon>Bacteria</taxon>
        <taxon>Bacillati</taxon>
        <taxon>Actinomycetota</taxon>
        <taxon>Actinomycetes</taxon>
        <taxon>Mycobacteriales</taxon>
        <taxon>Mycobacteriaceae</taxon>
        <taxon>Mycobacteroides</taxon>
    </lineage>
</organism>
<dbReference type="AlphaFoldDB" id="A0A179VGN9"/>
<dbReference type="InterPro" id="IPR027580">
    <property type="entry name" value="EXLDI"/>
</dbReference>
<dbReference type="EMBL" id="LQYE01000001">
    <property type="protein sequence ID" value="OAT70904.1"/>
    <property type="molecule type" value="Genomic_DNA"/>
</dbReference>
<dbReference type="RefSeq" id="WP_064628049.1">
    <property type="nucleotide sequence ID" value="NZ_LQYE01000001.1"/>
</dbReference>
<evidence type="ECO:0000313" key="1">
    <source>
        <dbReference type="EMBL" id="OAT70904.1"/>
    </source>
</evidence>
<evidence type="ECO:0000313" key="2">
    <source>
        <dbReference type="Proteomes" id="UP000186919"/>
    </source>
</evidence>
<comment type="caution">
    <text evidence="1">The sequence shown here is derived from an EMBL/GenBank/DDBJ whole genome shotgun (WGS) entry which is preliminary data.</text>
</comment>
<protein>
    <recommendedName>
        <fullName evidence="3">EXLDI protein</fullName>
    </recommendedName>
</protein>
<accession>A0A179VGN9</accession>
<sequence length="166" mass="18505">MPNKTIYVSDNDAELYRRAQEIAGGNLSAAISAALKRYVELEDAHKEGYDEITVRVGAGTGRKQRFVGILLGEWGAYTSKRVTVHRVYRSRSGKFVIQVTQSPDWTMGGGWRSYIGIGDQTWGYTQEESRLEVVDTLEELNGKIPPELFTMVSSTANEPAVEDLDI</sequence>
<dbReference type="NCBIfam" id="TIGR04342">
    <property type="entry name" value="EXLDI"/>
    <property type="match status" value="1"/>
</dbReference>
<dbReference type="Proteomes" id="UP000186919">
    <property type="component" value="Unassembled WGS sequence"/>
</dbReference>
<gene>
    <name evidence="1" type="ORF">AWB85_06400</name>
</gene>